<feature type="transmembrane region" description="Helical" evidence="1">
    <location>
        <begin position="12"/>
        <end position="35"/>
    </location>
</feature>
<keyword evidence="1" id="KW-0472">Membrane</keyword>
<evidence type="ECO:0000313" key="3">
    <source>
        <dbReference type="Proteomes" id="UP000651010"/>
    </source>
</evidence>
<dbReference type="RefSeq" id="WP_192555796.1">
    <property type="nucleotide sequence ID" value="NZ_JACZZA010000006.1"/>
</dbReference>
<protein>
    <submittedName>
        <fullName evidence="2">Uncharacterized protein</fullName>
    </submittedName>
</protein>
<dbReference type="EMBL" id="JACZZA010000006">
    <property type="protein sequence ID" value="MBE1160935.1"/>
    <property type="molecule type" value="Genomic_DNA"/>
</dbReference>
<gene>
    <name evidence="2" type="ORF">IGX34_11080</name>
</gene>
<accession>A0ABR9GA77</accession>
<keyword evidence="1" id="KW-0812">Transmembrane</keyword>
<organism evidence="2 3">
    <name type="scientific">Dyella acidiphila</name>
    <dbReference type="NCBI Taxonomy" id="2775866"/>
    <lineage>
        <taxon>Bacteria</taxon>
        <taxon>Pseudomonadati</taxon>
        <taxon>Pseudomonadota</taxon>
        <taxon>Gammaproteobacteria</taxon>
        <taxon>Lysobacterales</taxon>
        <taxon>Rhodanobacteraceae</taxon>
        <taxon>Dyella</taxon>
    </lineage>
</organism>
<reference evidence="2 3" key="1">
    <citation type="submission" date="2020-09" db="EMBL/GenBank/DDBJ databases">
        <title>Dyella sp. 7MK23 isolated from forest soil.</title>
        <authorList>
            <person name="Fu J."/>
        </authorList>
    </citation>
    <scope>NUCLEOTIDE SEQUENCE [LARGE SCALE GENOMIC DNA]</scope>
    <source>
        <strain evidence="2 3">7MK23</strain>
    </source>
</reference>
<name>A0ABR9GA77_9GAMM</name>
<keyword evidence="1" id="KW-1133">Transmembrane helix</keyword>
<feature type="transmembrane region" description="Helical" evidence="1">
    <location>
        <begin position="89"/>
        <end position="107"/>
    </location>
</feature>
<proteinExistence type="predicted"/>
<dbReference type="Proteomes" id="UP000651010">
    <property type="component" value="Unassembled WGS sequence"/>
</dbReference>
<comment type="caution">
    <text evidence="2">The sequence shown here is derived from an EMBL/GenBank/DDBJ whole genome shotgun (WGS) entry which is preliminary data.</text>
</comment>
<keyword evidence="3" id="KW-1185">Reference proteome</keyword>
<sequence length="125" mass="13915">MTFARIDELTRSALALCLWLIAVTLNMAAVLWLGFQIVRWLHDGHWTAQPTVMFWIQSYYPDVMGSLSNPHSWYGAAKMALVLARMPSGLALVCLGMVCAALNVSVYDRRPEAPRVTKSRAAASF</sequence>
<evidence type="ECO:0000313" key="2">
    <source>
        <dbReference type="EMBL" id="MBE1160935.1"/>
    </source>
</evidence>
<evidence type="ECO:0000256" key="1">
    <source>
        <dbReference type="SAM" id="Phobius"/>
    </source>
</evidence>